<evidence type="ECO:0000259" key="1">
    <source>
        <dbReference type="Pfam" id="PF01909"/>
    </source>
</evidence>
<dbReference type="RefSeq" id="WP_206707128.1">
    <property type="nucleotide sequence ID" value="NZ_CP059066.1"/>
</dbReference>
<dbReference type="GO" id="GO:0016779">
    <property type="term" value="F:nucleotidyltransferase activity"/>
    <property type="evidence" value="ECO:0007669"/>
    <property type="project" value="InterPro"/>
</dbReference>
<reference evidence="2" key="1">
    <citation type="submission" date="2020-07" db="EMBL/GenBank/DDBJ databases">
        <title>Koleobacter methoxysyntrophicus gen. nov., sp. nov., a novel anaerobic bacterium isolated from deep subsurface oil field and proposal of Koleobacterales ord. nov. in the phylum Firmicutes.</title>
        <authorList>
            <person name="Sakamoto S."/>
            <person name="Tamaki H."/>
        </authorList>
    </citation>
    <scope>NUCLEOTIDE SEQUENCE</scope>
    <source>
        <strain evidence="2">NRmbB1</strain>
    </source>
</reference>
<accession>A0A8A0RN09</accession>
<feature type="domain" description="Polymerase nucleotidyl transferase" evidence="1">
    <location>
        <begin position="14"/>
        <end position="89"/>
    </location>
</feature>
<dbReference type="Pfam" id="PF01909">
    <property type="entry name" value="NTP_transf_2"/>
    <property type="match status" value="1"/>
</dbReference>
<proteinExistence type="predicted"/>
<dbReference type="AlphaFoldDB" id="A0A8A0RN09"/>
<dbReference type="KEGG" id="kme:H0A61_02172"/>
<dbReference type="PANTHER" id="PTHR43449:SF1">
    <property type="entry name" value="POLYMERASE BETA NUCLEOTIDYLTRANSFERASE DOMAIN-CONTAINING PROTEIN"/>
    <property type="match status" value="1"/>
</dbReference>
<dbReference type="InterPro" id="IPR043519">
    <property type="entry name" value="NT_sf"/>
</dbReference>
<evidence type="ECO:0000313" key="2">
    <source>
        <dbReference type="EMBL" id="QSQ09791.1"/>
    </source>
</evidence>
<organism evidence="2 3">
    <name type="scientific">Koleobacter methoxysyntrophicus</name>
    <dbReference type="NCBI Taxonomy" id="2751313"/>
    <lineage>
        <taxon>Bacteria</taxon>
        <taxon>Bacillati</taxon>
        <taxon>Bacillota</taxon>
        <taxon>Clostridia</taxon>
        <taxon>Koleobacterales</taxon>
        <taxon>Koleobacteraceae</taxon>
        <taxon>Koleobacter</taxon>
    </lineage>
</organism>
<dbReference type="Proteomes" id="UP000662904">
    <property type="component" value="Chromosome"/>
</dbReference>
<dbReference type="InterPro" id="IPR002934">
    <property type="entry name" value="Polymerase_NTP_transf_dom"/>
</dbReference>
<dbReference type="EMBL" id="CP059066">
    <property type="protein sequence ID" value="QSQ09791.1"/>
    <property type="molecule type" value="Genomic_DNA"/>
</dbReference>
<dbReference type="PANTHER" id="PTHR43449">
    <property type="entry name" value="NUCLEOTIDYLTRANSFERASE"/>
    <property type="match status" value="1"/>
</dbReference>
<dbReference type="Gene3D" id="3.30.460.10">
    <property type="entry name" value="Beta Polymerase, domain 2"/>
    <property type="match status" value="1"/>
</dbReference>
<evidence type="ECO:0000313" key="3">
    <source>
        <dbReference type="Proteomes" id="UP000662904"/>
    </source>
</evidence>
<name>A0A8A0RN09_9FIRM</name>
<protein>
    <recommendedName>
        <fullName evidence="1">Polymerase nucleotidyl transferase domain-containing protein</fullName>
    </recommendedName>
</protein>
<gene>
    <name evidence="2" type="ORF">H0A61_02172</name>
</gene>
<sequence length="102" mass="11865">MVEERIVKIINDYVRDIKQNIPDCKVYLFGSYACGQPTVHSDIDIAVISDYFKGMRRMDAGLILYKLARKYKVDIQPLAFTQKDVEENTFVRDEIIAKGREM</sequence>
<dbReference type="SUPFAM" id="SSF81301">
    <property type="entry name" value="Nucleotidyltransferase"/>
    <property type="match status" value="1"/>
</dbReference>
<keyword evidence="3" id="KW-1185">Reference proteome</keyword>
<dbReference type="CDD" id="cd05403">
    <property type="entry name" value="NT_KNTase_like"/>
    <property type="match status" value="1"/>
</dbReference>